<sequence length="323" mass="36177">MSMPPLYALRAFETAARLGSFSRAAASLNVTPGAVSRHVSGLESWFECRLFLRHGPKVTLTDAGYQLAKALDQSFSSIERACQALRRQAGKLRLKAPSTLSMRWLLDVLQLFRQQHQRPEIEMSSLWMDRDSVDFTQEPFDCAILLGNGNFGDENNGCLLFAEWLIPLCAPGMMEQARQDLSACTLIHPSTDRRDWRRWLQHDDRLAPNIDRGIVFDTLEQGTMAAMSGHGVSIGDLLLNLPAIRAGLLALPFSTAIATGESYYFVWPKNTLCPQPIALLHRFLNQHIPGPLPDDIIRLGEAPGLQNVDRRHQQIARRAPDHC</sequence>
<keyword evidence="4" id="KW-0804">Transcription</keyword>
<comment type="similarity">
    <text evidence="1">Belongs to the LysR transcriptional regulatory family.</text>
</comment>
<accession>A0A7H5A684</accession>
<evidence type="ECO:0000313" key="6">
    <source>
        <dbReference type="Proteomes" id="UP000020202"/>
    </source>
</evidence>
<dbReference type="Pfam" id="PF00126">
    <property type="entry name" value="HTH_1"/>
    <property type="match status" value="1"/>
</dbReference>
<evidence type="ECO:0000256" key="4">
    <source>
        <dbReference type="ARBA" id="ARBA00023163"/>
    </source>
</evidence>
<reference evidence="5 6" key="1">
    <citation type="submission" date="2014-01" db="EMBL/GenBank/DDBJ databases">
        <title>The Genome Sequence of Klebsiella oxytoca MGH 27.</title>
        <authorList>
            <consortium name="The Broad Institute Genomics Platform"/>
            <consortium name="The Broad Institute Genome Sequencing Center for Infectious Disease"/>
            <person name="Murphy C."/>
            <person name="Cosimi L."/>
            <person name="Cerqueira G."/>
            <person name="Feldgarden M."/>
            <person name="Earl A."/>
            <person name="Hung D."/>
            <person name="Onderdonk A.B."/>
            <person name="Ferraro M.J."/>
            <person name="Hooper D."/>
            <person name="Dekker J."/>
            <person name="O'Brien T."/>
            <person name="Huang S."/>
            <person name="Quan V."/>
            <person name="Ernst C."/>
            <person name="Delaney M."/>
            <person name="DuBois A."/>
            <person name="Kim D.S."/>
            <person name="Young S.K."/>
            <person name="Zeng Q."/>
            <person name="Gargeya S."/>
            <person name="Fitzgerald M."/>
            <person name="Abouelleil A."/>
            <person name="Alvarado L."/>
            <person name="Berlin A.M."/>
            <person name="Chapman S.B."/>
            <person name="Gainer-Dewar J."/>
            <person name="Goldberg J."/>
            <person name="Gnerre S."/>
            <person name="Griggs A."/>
            <person name="Gujja S."/>
            <person name="Hansen M."/>
            <person name="Howarth C."/>
            <person name="Imamovic A."/>
            <person name="Ireland A."/>
            <person name="Larimer J."/>
            <person name="McCowan C."/>
            <person name="Murphy C."/>
            <person name="Pearson M."/>
            <person name="Poon T.W."/>
            <person name="Priest M."/>
            <person name="Roberts A."/>
            <person name="Saif S."/>
            <person name="Shea T."/>
            <person name="Sykes S."/>
            <person name="Wortman J."/>
            <person name="Nusbaum C."/>
            <person name="Birren B."/>
        </authorList>
    </citation>
    <scope>NUCLEOTIDE SEQUENCE [LARGE SCALE GENOMIC DNA]</scope>
    <source>
        <strain evidence="5 6">MGH 27</strain>
    </source>
</reference>
<keyword evidence="3" id="KW-0238">DNA-binding</keyword>
<dbReference type="Gene3D" id="3.40.190.10">
    <property type="entry name" value="Periplasmic binding protein-like II"/>
    <property type="match status" value="2"/>
</dbReference>
<keyword evidence="2" id="KW-0805">Transcription regulation</keyword>
<dbReference type="SUPFAM" id="SSF46785">
    <property type="entry name" value="Winged helix' DNA-binding domain"/>
    <property type="match status" value="1"/>
</dbReference>
<dbReference type="InterPro" id="IPR005119">
    <property type="entry name" value="LysR_subst-bd"/>
</dbReference>
<evidence type="ECO:0000256" key="2">
    <source>
        <dbReference type="ARBA" id="ARBA00023015"/>
    </source>
</evidence>
<evidence type="ECO:0000256" key="1">
    <source>
        <dbReference type="ARBA" id="ARBA00009437"/>
    </source>
</evidence>
<dbReference type="SUPFAM" id="SSF53850">
    <property type="entry name" value="Periplasmic binding protein-like II"/>
    <property type="match status" value="1"/>
</dbReference>
<evidence type="ECO:0000313" key="5">
    <source>
        <dbReference type="EMBL" id="EWF87879.1"/>
    </source>
</evidence>
<gene>
    <name evidence="5" type="ORF">L373_03060</name>
</gene>
<dbReference type="PANTHER" id="PTHR30537:SF26">
    <property type="entry name" value="GLYCINE CLEAVAGE SYSTEM TRANSCRIPTIONAL ACTIVATOR"/>
    <property type="match status" value="1"/>
</dbReference>
<dbReference type="InterPro" id="IPR036388">
    <property type="entry name" value="WH-like_DNA-bd_sf"/>
</dbReference>
<dbReference type="Gene3D" id="1.10.10.10">
    <property type="entry name" value="Winged helix-like DNA-binding domain superfamily/Winged helix DNA-binding domain"/>
    <property type="match status" value="1"/>
</dbReference>
<dbReference type="AlphaFoldDB" id="A0A7H5A684"/>
<evidence type="ECO:0000256" key="3">
    <source>
        <dbReference type="ARBA" id="ARBA00023125"/>
    </source>
</evidence>
<comment type="caution">
    <text evidence="5">The sequence shown here is derived from an EMBL/GenBank/DDBJ whole genome shotgun (WGS) entry which is preliminary data.</text>
</comment>
<name>A0A7H5A684_9ENTR</name>
<organism evidence="5 6">
    <name type="scientific">Klebsiella michiganensis</name>
    <dbReference type="NCBI Taxonomy" id="1134687"/>
    <lineage>
        <taxon>Bacteria</taxon>
        <taxon>Pseudomonadati</taxon>
        <taxon>Pseudomonadota</taxon>
        <taxon>Gammaproteobacteria</taxon>
        <taxon>Enterobacterales</taxon>
        <taxon>Enterobacteriaceae</taxon>
        <taxon>Klebsiella/Raoultella group</taxon>
        <taxon>Klebsiella</taxon>
    </lineage>
</organism>
<dbReference type="GO" id="GO:0003700">
    <property type="term" value="F:DNA-binding transcription factor activity"/>
    <property type="evidence" value="ECO:0007669"/>
    <property type="project" value="InterPro"/>
</dbReference>
<dbReference type="InterPro" id="IPR036390">
    <property type="entry name" value="WH_DNA-bd_sf"/>
</dbReference>
<dbReference type="InterPro" id="IPR058163">
    <property type="entry name" value="LysR-type_TF_proteobact-type"/>
</dbReference>
<dbReference type="PROSITE" id="PS50931">
    <property type="entry name" value="HTH_LYSR"/>
    <property type="match status" value="1"/>
</dbReference>
<dbReference type="GO" id="GO:0043565">
    <property type="term" value="F:sequence-specific DNA binding"/>
    <property type="evidence" value="ECO:0007669"/>
    <property type="project" value="TreeGrafter"/>
</dbReference>
<dbReference type="GO" id="GO:0006351">
    <property type="term" value="P:DNA-templated transcription"/>
    <property type="evidence" value="ECO:0007669"/>
    <property type="project" value="TreeGrafter"/>
</dbReference>
<dbReference type="EMBL" id="JCNZ01000009">
    <property type="protein sequence ID" value="EWF87879.1"/>
    <property type="molecule type" value="Genomic_DNA"/>
</dbReference>
<dbReference type="PANTHER" id="PTHR30537">
    <property type="entry name" value="HTH-TYPE TRANSCRIPTIONAL REGULATOR"/>
    <property type="match status" value="1"/>
</dbReference>
<protein>
    <submittedName>
        <fullName evidence="5">Uncharacterized protein</fullName>
    </submittedName>
</protein>
<dbReference type="Pfam" id="PF03466">
    <property type="entry name" value="LysR_substrate"/>
    <property type="match status" value="1"/>
</dbReference>
<proteinExistence type="inferred from homology"/>
<dbReference type="Proteomes" id="UP000020202">
    <property type="component" value="Unassembled WGS sequence"/>
</dbReference>
<dbReference type="InterPro" id="IPR000847">
    <property type="entry name" value="LysR_HTH_N"/>
</dbReference>